<comment type="caution">
    <text evidence="2">The sequence shown here is derived from an EMBL/GenBank/DDBJ whole genome shotgun (WGS) entry which is preliminary data.</text>
</comment>
<accession>A0A8S9PB43</accession>
<reference evidence="2" key="1">
    <citation type="submission" date="2019-12" db="EMBL/GenBank/DDBJ databases">
        <title>Genome sequencing and annotation of Brassica cretica.</title>
        <authorList>
            <person name="Studholme D.J."/>
            <person name="Sarris P."/>
        </authorList>
    </citation>
    <scope>NUCLEOTIDE SEQUENCE</scope>
    <source>
        <strain evidence="2">PFS-109/04</strain>
        <tissue evidence="2">Leaf</tissue>
    </source>
</reference>
<evidence type="ECO:0000313" key="3">
    <source>
        <dbReference type="Proteomes" id="UP000712600"/>
    </source>
</evidence>
<evidence type="ECO:0000256" key="1">
    <source>
        <dbReference type="SAM" id="MobiDB-lite"/>
    </source>
</evidence>
<organism evidence="2 3">
    <name type="scientific">Brassica cretica</name>
    <name type="common">Mustard</name>
    <dbReference type="NCBI Taxonomy" id="69181"/>
    <lineage>
        <taxon>Eukaryota</taxon>
        <taxon>Viridiplantae</taxon>
        <taxon>Streptophyta</taxon>
        <taxon>Embryophyta</taxon>
        <taxon>Tracheophyta</taxon>
        <taxon>Spermatophyta</taxon>
        <taxon>Magnoliopsida</taxon>
        <taxon>eudicotyledons</taxon>
        <taxon>Gunneridae</taxon>
        <taxon>Pentapetalae</taxon>
        <taxon>rosids</taxon>
        <taxon>malvids</taxon>
        <taxon>Brassicales</taxon>
        <taxon>Brassicaceae</taxon>
        <taxon>Brassiceae</taxon>
        <taxon>Brassica</taxon>
    </lineage>
</organism>
<name>A0A8S9PB43_BRACR</name>
<dbReference type="AlphaFoldDB" id="A0A8S9PB43"/>
<gene>
    <name evidence="2" type="ORF">F2Q69_00008386</name>
</gene>
<protein>
    <submittedName>
        <fullName evidence="2">Uncharacterized protein</fullName>
    </submittedName>
</protein>
<sequence>MPETERRFTGPRQKLNGASPDLAGSKRLPKLTTSSLFLLFTGECQTRSQDLIQKRSHHPND</sequence>
<dbReference type="EMBL" id="QGKX02001521">
    <property type="protein sequence ID" value="KAF3511391.1"/>
    <property type="molecule type" value="Genomic_DNA"/>
</dbReference>
<proteinExistence type="predicted"/>
<dbReference type="Proteomes" id="UP000712600">
    <property type="component" value="Unassembled WGS sequence"/>
</dbReference>
<evidence type="ECO:0000313" key="2">
    <source>
        <dbReference type="EMBL" id="KAF3511391.1"/>
    </source>
</evidence>
<feature type="region of interest" description="Disordered" evidence="1">
    <location>
        <begin position="1"/>
        <end position="27"/>
    </location>
</feature>